<dbReference type="Pfam" id="PF13443">
    <property type="entry name" value="HTH_26"/>
    <property type="match status" value="1"/>
</dbReference>
<dbReference type="GO" id="GO:0003677">
    <property type="term" value="F:DNA binding"/>
    <property type="evidence" value="ECO:0007669"/>
    <property type="project" value="InterPro"/>
</dbReference>
<evidence type="ECO:0000313" key="2">
    <source>
        <dbReference type="EMBL" id="MPM33590.1"/>
    </source>
</evidence>
<organism evidence="2">
    <name type="scientific">bioreactor metagenome</name>
    <dbReference type="NCBI Taxonomy" id="1076179"/>
    <lineage>
        <taxon>unclassified sequences</taxon>
        <taxon>metagenomes</taxon>
        <taxon>ecological metagenomes</taxon>
    </lineage>
</organism>
<dbReference type="PANTHER" id="PTHR33516:SF2">
    <property type="entry name" value="LEXA REPRESSOR-RELATED"/>
    <property type="match status" value="1"/>
</dbReference>
<dbReference type="InterPro" id="IPR050077">
    <property type="entry name" value="LexA_repressor"/>
</dbReference>
<dbReference type="SUPFAM" id="SSF47413">
    <property type="entry name" value="lambda repressor-like DNA-binding domains"/>
    <property type="match status" value="1"/>
</dbReference>
<comment type="caution">
    <text evidence="2">The sequence shown here is derived from an EMBL/GenBank/DDBJ whole genome shotgun (WGS) entry which is preliminary data.</text>
</comment>
<dbReference type="Gene3D" id="2.10.109.10">
    <property type="entry name" value="Umud Fragment, subunit A"/>
    <property type="match status" value="1"/>
</dbReference>
<sequence>MTEKLDVLMAEKGINRSQLARLSGIPYMTIVNFYEKGTENIKRSTLIKLAQFFETTVDYLIIDEETRRSYPSTAPKASQITTLPSSVVKPRLYRVVKGVPLLDEQNVACYDEVPQNIRCDFTLRFSGNSMEKLDINDGDIVYARMTEDVRSHEVAVVYLDNALTLRRVYKNDTQIVLMAENPAYAPVVFRAGSAVRILGKAVAFLNPNAVGE</sequence>
<dbReference type="CDD" id="cd00093">
    <property type="entry name" value="HTH_XRE"/>
    <property type="match status" value="1"/>
</dbReference>
<name>A0A644YY94_9ZZZZ</name>
<dbReference type="Gene3D" id="1.10.260.40">
    <property type="entry name" value="lambda repressor-like DNA-binding domains"/>
    <property type="match status" value="1"/>
</dbReference>
<dbReference type="PANTHER" id="PTHR33516">
    <property type="entry name" value="LEXA REPRESSOR"/>
    <property type="match status" value="1"/>
</dbReference>
<dbReference type="PROSITE" id="PS50943">
    <property type="entry name" value="HTH_CROC1"/>
    <property type="match status" value="1"/>
</dbReference>
<dbReference type="GO" id="GO:0004252">
    <property type="term" value="F:serine-type endopeptidase activity"/>
    <property type="evidence" value="ECO:0007669"/>
    <property type="project" value="UniProtKB-EC"/>
</dbReference>
<dbReference type="InterPro" id="IPR015927">
    <property type="entry name" value="Peptidase_S24_S26A/B/C"/>
</dbReference>
<dbReference type="AlphaFoldDB" id="A0A644YY94"/>
<accession>A0A644YY94</accession>
<dbReference type="InterPro" id="IPR010982">
    <property type="entry name" value="Lambda_DNA-bd_dom_sf"/>
</dbReference>
<feature type="domain" description="HTH cro/C1-type" evidence="1">
    <location>
        <begin position="5"/>
        <end position="60"/>
    </location>
</feature>
<dbReference type="InterPro" id="IPR001387">
    <property type="entry name" value="Cro/C1-type_HTH"/>
</dbReference>
<keyword evidence="2" id="KW-0378">Hydrolase</keyword>
<proteinExistence type="predicted"/>
<dbReference type="EC" id="3.4.21.88" evidence="2"/>
<dbReference type="SUPFAM" id="SSF51306">
    <property type="entry name" value="LexA/Signal peptidase"/>
    <property type="match status" value="1"/>
</dbReference>
<dbReference type="SMART" id="SM00530">
    <property type="entry name" value="HTH_XRE"/>
    <property type="match status" value="1"/>
</dbReference>
<evidence type="ECO:0000259" key="1">
    <source>
        <dbReference type="PROSITE" id="PS50943"/>
    </source>
</evidence>
<dbReference type="CDD" id="cd06529">
    <property type="entry name" value="S24_LexA-like"/>
    <property type="match status" value="1"/>
</dbReference>
<dbReference type="EMBL" id="VSSQ01006703">
    <property type="protein sequence ID" value="MPM33590.1"/>
    <property type="molecule type" value="Genomic_DNA"/>
</dbReference>
<dbReference type="InterPro" id="IPR039418">
    <property type="entry name" value="LexA-like"/>
</dbReference>
<gene>
    <name evidence="2" type="primary">lexA_25</name>
    <name evidence="2" type="ORF">SDC9_80167</name>
</gene>
<protein>
    <submittedName>
        <fullName evidence="2">LexA repressor</fullName>
        <ecNumber evidence="2">3.4.21.88</ecNumber>
    </submittedName>
</protein>
<reference evidence="2" key="1">
    <citation type="submission" date="2019-08" db="EMBL/GenBank/DDBJ databases">
        <authorList>
            <person name="Kucharzyk K."/>
            <person name="Murdoch R.W."/>
            <person name="Higgins S."/>
            <person name="Loffler F."/>
        </authorList>
    </citation>
    <scope>NUCLEOTIDE SEQUENCE</scope>
</reference>
<dbReference type="InterPro" id="IPR036286">
    <property type="entry name" value="LexA/Signal_pep-like_sf"/>
</dbReference>
<dbReference type="Pfam" id="PF00717">
    <property type="entry name" value="Peptidase_S24"/>
    <property type="match status" value="1"/>
</dbReference>